<evidence type="ECO:0000259" key="7">
    <source>
        <dbReference type="Pfam" id="PF06271"/>
    </source>
</evidence>
<feature type="domain" description="RDD" evidence="7">
    <location>
        <begin position="7"/>
        <end position="126"/>
    </location>
</feature>
<name>E6TVW0_EVAC2</name>
<dbReference type="eggNOG" id="COG1714">
    <property type="taxonomic scope" value="Bacteria"/>
</dbReference>
<dbReference type="AlphaFoldDB" id="E6TVW0"/>
<organism evidence="8 9">
    <name type="scientific">Evansella cellulosilytica (strain ATCC 21833 / DSM 2522 / FERM P-1141 / JCM 9156 / N-4)</name>
    <name type="common">Bacillus cellulosilyticus</name>
    <dbReference type="NCBI Taxonomy" id="649639"/>
    <lineage>
        <taxon>Bacteria</taxon>
        <taxon>Bacillati</taxon>
        <taxon>Bacillota</taxon>
        <taxon>Bacilli</taxon>
        <taxon>Bacillales</taxon>
        <taxon>Bacillaceae</taxon>
        <taxon>Evansella</taxon>
    </lineage>
</organism>
<feature type="transmembrane region" description="Helical" evidence="6">
    <location>
        <begin position="95"/>
        <end position="114"/>
    </location>
</feature>
<evidence type="ECO:0000256" key="3">
    <source>
        <dbReference type="ARBA" id="ARBA00022692"/>
    </source>
</evidence>
<keyword evidence="9" id="KW-1185">Reference proteome</keyword>
<keyword evidence="5 6" id="KW-0472">Membrane</keyword>
<evidence type="ECO:0000256" key="4">
    <source>
        <dbReference type="ARBA" id="ARBA00022989"/>
    </source>
</evidence>
<accession>E6TVW0</accession>
<protein>
    <submittedName>
        <fullName evidence="8">RDD domain containing protein</fullName>
    </submittedName>
</protein>
<dbReference type="RefSeq" id="WP_013487010.1">
    <property type="nucleotide sequence ID" value="NC_014829.1"/>
</dbReference>
<dbReference type="OrthoDB" id="9793824at2"/>
<evidence type="ECO:0000313" key="9">
    <source>
        <dbReference type="Proteomes" id="UP000001401"/>
    </source>
</evidence>
<reference evidence="8" key="1">
    <citation type="submission" date="2010-12" db="EMBL/GenBank/DDBJ databases">
        <title>Complete sequence of Bacillus cellulosilyticus DSM 2522.</title>
        <authorList>
            <consortium name="US DOE Joint Genome Institute"/>
            <person name="Lucas S."/>
            <person name="Copeland A."/>
            <person name="Lapidus A."/>
            <person name="Cheng J.-F."/>
            <person name="Bruce D."/>
            <person name="Goodwin L."/>
            <person name="Pitluck S."/>
            <person name="Chertkov O."/>
            <person name="Detter J.C."/>
            <person name="Han C."/>
            <person name="Tapia R."/>
            <person name="Land M."/>
            <person name="Hauser L."/>
            <person name="Jeffries C."/>
            <person name="Kyrpides N."/>
            <person name="Ivanova N."/>
            <person name="Mikhailova N."/>
            <person name="Brumm P."/>
            <person name="Mead D."/>
            <person name="Woyke T."/>
        </authorList>
    </citation>
    <scope>NUCLEOTIDE SEQUENCE [LARGE SCALE GENOMIC DNA]</scope>
    <source>
        <strain evidence="8">DSM 2522</strain>
    </source>
</reference>
<keyword evidence="3 6" id="KW-0812">Transmembrane</keyword>
<gene>
    <name evidence="8" type="ordered locus">Bcell_0387</name>
</gene>
<keyword evidence="4 6" id="KW-1133">Transmembrane helix</keyword>
<evidence type="ECO:0000256" key="2">
    <source>
        <dbReference type="ARBA" id="ARBA00022475"/>
    </source>
</evidence>
<evidence type="ECO:0000313" key="8">
    <source>
        <dbReference type="EMBL" id="ADU28669.1"/>
    </source>
</evidence>
<dbReference type="Pfam" id="PF06271">
    <property type="entry name" value="RDD"/>
    <property type="match status" value="1"/>
</dbReference>
<feature type="transmembrane region" description="Helical" evidence="6">
    <location>
        <begin position="15"/>
        <end position="35"/>
    </location>
</feature>
<dbReference type="STRING" id="649639.Bcell_0387"/>
<dbReference type="GO" id="GO:0005886">
    <property type="term" value="C:plasma membrane"/>
    <property type="evidence" value="ECO:0007669"/>
    <property type="project" value="UniProtKB-SubCell"/>
</dbReference>
<dbReference type="InterPro" id="IPR051791">
    <property type="entry name" value="Pra-immunoreactive"/>
</dbReference>
<dbReference type="InterPro" id="IPR010432">
    <property type="entry name" value="RDD"/>
</dbReference>
<evidence type="ECO:0000256" key="5">
    <source>
        <dbReference type="ARBA" id="ARBA00023136"/>
    </source>
</evidence>
<sequence>MENSVKYVGFWRRSLAFLIDNGTLGLITLVLLTPFFGNEDAVAIAFLLMMFIVFIYHIVMPCTPLQATFGKYILGFKIVDRYGNRISFWRSMGRFFSQFFSGFMNIGYIMIAFMEKNTGLHDLMAGTYVIERA</sequence>
<dbReference type="Proteomes" id="UP000001401">
    <property type="component" value="Chromosome"/>
</dbReference>
<dbReference type="PANTHER" id="PTHR36115:SF4">
    <property type="entry name" value="MEMBRANE PROTEIN"/>
    <property type="match status" value="1"/>
</dbReference>
<dbReference type="PANTHER" id="PTHR36115">
    <property type="entry name" value="PROLINE-RICH ANTIGEN HOMOLOG-RELATED"/>
    <property type="match status" value="1"/>
</dbReference>
<feature type="transmembrane region" description="Helical" evidence="6">
    <location>
        <begin position="41"/>
        <end position="59"/>
    </location>
</feature>
<dbReference type="KEGG" id="bco:Bcell_0387"/>
<dbReference type="HOGENOM" id="CLU_053152_3_1_9"/>
<keyword evidence="2" id="KW-1003">Cell membrane</keyword>
<comment type="subcellular location">
    <subcellularLocation>
        <location evidence="1">Cell membrane</location>
        <topology evidence="1">Multi-pass membrane protein</topology>
    </subcellularLocation>
</comment>
<proteinExistence type="predicted"/>
<dbReference type="EMBL" id="CP002394">
    <property type="protein sequence ID" value="ADU28669.1"/>
    <property type="molecule type" value="Genomic_DNA"/>
</dbReference>
<evidence type="ECO:0000256" key="1">
    <source>
        <dbReference type="ARBA" id="ARBA00004651"/>
    </source>
</evidence>
<evidence type="ECO:0000256" key="6">
    <source>
        <dbReference type="SAM" id="Phobius"/>
    </source>
</evidence>